<dbReference type="RefSeq" id="WP_184566999.1">
    <property type="nucleotide sequence ID" value="NZ_JACIEI010000012.1"/>
</dbReference>
<feature type="transmembrane region" description="Helical" evidence="5">
    <location>
        <begin position="65"/>
        <end position="83"/>
    </location>
</feature>
<dbReference type="SUPFAM" id="SSF90123">
    <property type="entry name" value="ABC transporter transmembrane region"/>
    <property type="match status" value="1"/>
</dbReference>
<keyword evidence="4 5" id="KW-0472">Membrane</keyword>
<organism evidence="9 10">
    <name type="scientific">Sulfitobacter undariae</name>
    <dbReference type="NCBI Taxonomy" id="1563671"/>
    <lineage>
        <taxon>Bacteria</taxon>
        <taxon>Pseudomonadati</taxon>
        <taxon>Pseudomonadota</taxon>
        <taxon>Alphaproteobacteria</taxon>
        <taxon>Rhodobacterales</taxon>
        <taxon>Roseobacteraceae</taxon>
        <taxon>Sulfitobacter</taxon>
    </lineage>
</organism>
<keyword evidence="3 5" id="KW-1133">Transmembrane helix</keyword>
<evidence type="ECO:0000313" key="9">
    <source>
        <dbReference type="EMBL" id="MBB3995248.1"/>
    </source>
</evidence>
<feature type="domain" description="Cyclic nucleotide-binding" evidence="6">
    <location>
        <begin position="881"/>
        <end position="984"/>
    </location>
</feature>
<dbReference type="InterPro" id="IPR039421">
    <property type="entry name" value="Type_1_exporter"/>
</dbReference>
<protein>
    <submittedName>
        <fullName evidence="9">Putative ABC transport system ATP-binding protein</fullName>
    </submittedName>
</protein>
<keyword evidence="9" id="KW-0067">ATP-binding</keyword>
<evidence type="ECO:0000256" key="3">
    <source>
        <dbReference type="ARBA" id="ARBA00022989"/>
    </source>
</evidence>
<dbReference type="SMART" id="SM00100">
    <property type="entry name" value="cNMP"/>
    <property type="match status" value="1"/>
</dbReference>
<dbReference type="PROSITE" id="PS50042">
    <property type="entry name" value="CNMP_BINDING_3"/>
    <property type="match status" value="1"/>
</dbReference>
<evidence type="ECO:0000256" key="1">
    <source>
        <dbReference type="ARBA" id="ARBA00004651"/>
    </source>
</evidence>
<dbReference type="InterPro" id="IPR027417">
    <property type="entry name" value="P-loop_NTPase"/>
</dbReference>
<sequence length="1034" mass="115355">MEKSLFQFIWKNSKRSQIILLFVTLLTFPLLYVSLELPKRIINDAIGGTGEDITLLGITLTQVEFLMVLCVCFLLAVLANGLLKMRLNTMKGVLAERLLRRFRFQLITRTLRFPRPFFRSSSQGELVSMVTSEAEPMGGLMGDMLSQPLFQGGQMLTILAFLFGQSFWFGMVSIALIPLQAWIIPKLQRQLSLLNKSRILEVRTLSAEIGETAAGASDIRTNGGIRHRMALFSNRLGILFGIRLKIYEKKYFMKFLNNFINQLTPFFFYSVGGYLAITGEITVGALVAALAAYKDLSSPWKEVLDYYNQLQDMAVRWEVVTEKFTFKTLVDASLFEGTPDTIPKLDGEIQFRGVTVLNEEGYTVLDDINLVIPQGARVAFKTHSETTEMALVDLLTREVLPTRGAVNVAGYAMNELHQAVISNRIGSVNSMPYLFHGTLGENLFMPFMIKPVFANGISEEVTLWQEEAAITGNSTDPYNTDWIVPEIANFKSMDDIREWWFTLVEAMGNDDFMVRSVLNSRLKPDSEQDLADAIVQIRPLVAQRIVEAGLDDIVFPFDPAKFNQVVPLGSNLFYAMPTQPQTQELLSRETKFFDILRAHGLIDELAQIAASVIEELNATFGPDDTSHPLFRRFNMNDQLYNRLNQIVAMRRKVGNAALPPEDFALMLTVPFTLSAEQIGPAFPAALKDRILEIRAGNAAQMVAELDGLFETIDPQKNISAISVLENALYGGISCMAGARTKDVEDVVIKVLEEKGLRRLAAQSILNMVVSQGGENLTSEFRERVSLSRAAVKKPDIMIMRNAFASQEKDVRAKMRESLASLMPDTTQIYIQREFVDPSGYDLFFEIEDGKIGGEEHSNESLDDDARRDLDRKLRIVAKTEAFRGLDQKQQRLLAFSGQWYEVKASKSIFKANQKADAAYICVSGLARVYWPKADGMSIPITEVGPGRLIGDLAVIQNENRTLDLVAVEDSVFLRIGAQELLAVIENDAAVATNLLRTVAGHLNATAEALRETHQIAAMQGVDLSALRPLGSDTT</sequence>
<evidence type="ECO:0000259" key="8">
    <source>
        <dbReference type="PROSITE" id="PS50929"/>
    </source>
</evidence>
<dbReference type="SUPFAM" id="SSF51206">
    <property type="entry name" value="cAMP-binding domain-like"/>
    <property type="match status" value="1"/>
</dbReference>
<evidence type="ECO:0000259" key="6">
    <source>
        <dbReference type="PROSITE" id="PS50042"/>
    </source>
</evidence>
<feature type="transmembrane region" description="Helical" evidence="5">
    <location>
        <begin position="156"/>
        <end position="184"/>
    </location>
</feature>
<name>A0A7W6EBP5_9RHOB</name>
<proteinExistence type="predicted"/>
<comment type="caution">
    <text evidence="9">The sequence shown here is derived from an EMBL/GenBank/DDBJ whole genome shotgun (WGS) entry which is preliminary data.</text>
</comment>
<dbReference type="CDD" id="cd00038">
    <property type="entry name" value="CAP_ED"/>
    <property type="match status" value="1"/>
</dbReference>
<dbReference type="InterPro" id="IPR036640">
    <property type="entry name" value="ABC1_TM_sf"/>
</dbReference>
<dbReference type="InterPro" id="IPR003439">
    <property type="entry name" value="ABC_transporter-like_ATP-bd"/>
</dbReference>
<keyword evidence="10" id="KW-1185">Reference proteome</keyword>
<accession>A0A7W6EBP5</accession>
<dbReference type="Proteomes" id="UP000530268">
    <property type="component" value="Unassembled WGS sequence"/>
</dbReference>
<dbReference type="Gene3D" id="2.60.120.10">
    <property type="entry name" value="Jelly Rolls"/>
    <property type="match status" value="1"/>
</dbReference>
<evidence type="ECO:0000313" key="10">
    <source>
        <dbReference type="Proteomes" id="UP000530268"/>
    </source>
</evidence>
<feature type="domain" description="ABC transporter" evidence="7">
    <location>
        <begin position="349"/>
        <end position="873"/>
    </location>
</feature>
<dbReference type="SUPFAM" id="SSF52540">
    <property type="entry name" value="P-loop containing nucleoside triphosphate hydrolases"/>
    <property type="match status" value="1"/>
</dbReference>
<dbReference type="GO" id="GO:0005886">
    <property type="term" value="C:plasma membrane"/>
    <property type="evidence" value="ECO:0007669"/>
    <property type="project" value="UniProtKB-SubCell"/>
</dbReference>
<feature type="transmembrane region" description="Helical" evidence="5">
    <location>
        <begin position="18"/>
        <end position="35"/>
    </location>
</feature>
<dbReference type="AlphaFoldDB" id="A0A7W6EBP5"/>
<dbReference type="PANTHER" id="PTHR43394:SF1">
    <property type="entry name" value="ATP-BINDING CASSETTE SUB-FAMILY B MEMBER 10, MITOCHONDRIAL"/>
    <property type="match status" value="1"/>
</dbReference>
<dbReference type="Pfam" id="PF00027">
    <property type="entry name" value="cNMP_binding"/>
    <property type="match status" value="1"/>
</dbReference>
<dbReference type="PROSITE" id="PS50893">
    <property type="entry name" value="ABC_TRANSPORTER_2"/>
    <property type="match status" value="1"/>
</dbReference>
<dbReference type="InterPro" id="IPR018490">
    <property type="entry name" value="cNMP-bd_dom_sf"/>
</dbReference>
<dbReference type="InterPro" id="IPR011527">
    <property type="entry name" value="ABC1_TM_dom"/>
</dbReference>
<dbReference type="PANTHER" id="PTHR43394">
    <property type="entry name" value="ATP-DEPENDENT PERMEASE MDL1, MITOCHONDRIAL"/>
    <property type="match status" value="1"/>
</dbReference>
<dbReference type="Pfam" id="PF00664">
    <property type="entry name" value="ABC_membrane"/>
    <property type="match status" value="1"/>
</dbReference>
<dbReference type="InterPro" id="IPR000595">
    <property type="entry name" value="cNMP-bd_dom"/>
</dbReference>
<dbReference type="Gene3D" id="1.20.1560.10">
    <property type="entry name" value="ABC transporter type 1, transmembrane domain"/>
    <property type="match status" value="1"/>
</dbReference>
<evidence type="ECO:0000256" key="2">
    <source>
        <dbReference type="ARBA" id="ARBA00022692"/>
    </source>
</evidence>
<dbReference type="EMBL" id="JACIEI010000012">
    <property type="protein sequence ID" value="MBB3995248.1"/>
    <property type="molecule type" value="Genomic_DNA"/>
</dbReference>
<keyword evidence="2 5" id="KW-0812">Transmembrane</keyword>
<dbReference type="GO" id="GO:0005524">
    <property type="term" value="F:ATP binding"/>
    <property type="evidence" value="ECO:0007669"/>
    <property type="project" value="UniProtKB-KW"/>
</dbReference>
<dbReference type="GO" id="GO:0015421">
    <property type="term" value="F:ABC-type oligopeptide transporter activity"/>
    <property type="evidence" value="ECO:0007669"/>
    <property type="project" value="TreeGrafter"/>
</dbReference>
<evidence type="ECO:0000256" key="4">
    <source>
        <dbReference type="ARBA" id="ARBA00023136"/>
    </source>
</evidence>
<gene>
    <name evidence="9" type="ORF">GGR95_002900</name>
</gene>
<comment type="subcellular location">
    <subcellularLocation>
        <location evidence="1">Cell membrane</location>
        <topology evidence="1">Multi-pass membrane protein</topology>
    </subcellularLocation>
</comment>
<feature type="transmembrane region" description="Helical" evidence="5">
    <location>
        <begin position="266"/>
        <end position="293"/>
    </location>
</feature>
<reference evidence="9 10" key="1">
    <citation type="submission" date="2020-08" db="EMBL/GenBank/DDBJ databases">
        <title>Genomic Encyclopedia of Type Strains, Phase IV (KMG-IV): sequencing the most valuable type-strain genomes for metagenomic binning, comparative biology and taxonomic classification.</title>
        <authorList>
            <person name="Goeker M."/>
        </authorList>
    </citation>
    <scope>NUCLEOTIDE SEQUENCE [LARGE SCALE GENOMIC DNA]</scope>
    <source>
        <strain evidence="9 10">DSM 102234</strain>
    </source>
</reference>
<evidence type="ECO:0000259" key="7">
    <source>
        <dbReference type="PROSITE" id="PS50893"/>
    </source>
</evidence>
<feature type="domain" description="ABC transmembrane type-1" evidence="8">
    <location>
        <begin position="18"/>
        <end position="312"/>
    </location>
</feature>
<dbReference type="PROSITE" id="PS50929">
    <property type="entry name" value="ABC_TM1F"/>
    <property type="match status" value="1"/>
</dbReference>
<dbReference type="Gene3D" id="3.40.50.300">
    <property type="entry name" value="P-loop containing nucleotide triphosphate hydrolases"/>
    <property type="match status" value="2"/>
</dbReference>
<dbReference type="GO" id="GO:0016887">
    <property type="term" value="F:ATP hydrolysis activity"/>
    <property type="evidence" value="ECO:0007669"/>
    <property type="project" value="InterPro"/>
</dbReference>
<keyword evidence="9" id="KW-0547">Nucleotide-binding</keyword>
<evidence type="ECO:0000256" key="5">
    <source>
        <dbReference type="SAM" id="Phobius"/>
    </source>
</evidence>
<dbReference type="InterPro" id="IPR014710">
    <property type="entry name" value="RmlC-like_jellyroll"/>
</dbReference>